<reference evidence="3" key="1">
    <citation type="submission" date="2025-08" db="UniProtKB">
        <authorList>
            <consortium name="RefSeq"/>
        </authorList>
    </citation>
    <scope>IDENTIFICATION</scope>
</reference>
<dbReference type="Pfam" id="PF02519">
    <property type="entry name" value="Auxin_inducible"/>
    <property type="match status" value="1"/>
</dbReference>
<dbReference type="InParanoid" id="A0A6I9TSP7"/>
<dbReference type="RefSeq" id="XP_011088781.1">
    <property type="nucleotide sequence ID" value="XM_011090479.2"/>
</dbReference>
<organism evidence="2 3">
    <name type="scientific">Sesamum indicum</name>
    <name type="common">Oriental sesame</name>
    <name type="synonym">Sesamum orientale</name>
    <dbReference type="NCBI Taxonomy" id="4182"/>
    <lineage>
        <taxon>Eukaryota</taxon>
        <taxon>Viridiplantae</taxon>
        <taxon>Streptophyta</taxon>
        <taxon>Embryophyta</taxon>
        <taxon>Tracheophyta</taxon>
        <taxon>Spermatophyta</taxon>
        <taxon>Magnoliopsida</taxon>
        <taxon>eudicotyledons</taxon>
        <taxon>Gunneridae</taxon>
        <taxon>Pentapetalae</taxon>
        <taxon>asterids</taxon>
        <taxon>lamiids</taxon>
        <taxon>Lamiales</taxon>
        <taxon>Pedaliaceae</taxon>
        <taxon>Sesamum</taxon>
    </lineage>
</organism>
<gene>
    <name evidence="3" type="primary">LOC105169926</name>
</gene>
<protein>
    <submittedName>
        <fullName evidence="3">Auxin-responsive protein SAUR68-like</fullName>
    </submittedName>
</protein>
<evidence type="ECO:0000313" key="3">
    <source>
        <dbReference type="RefSeq" id="XP_011088781.1"/>
    </source>
</evidence>
<dbReference type="FunCoup" id="A0A6I9TSP7">
    <property type="interactions" value="474"/>
</dbReference>
<dbReference type="KEGG" id="sind:105169926"/>
<proteinExistence type="inferred from homology"/>
<dbReference type="InterPro" id="IPR003676">
    <property type="entry name" value="SAUR_fam"/>
</dbReference>
<dbReference type="AlphaFoldDB" id="A0A6I9TSP7"/>
<dbReference type="OrthoDB" id="1936278at2759"/>
<sequence length="145" mass="16546">MIRAKKLSKMAKKWQKFTAIRRHRISFPGNGNHDGSDSCSSSSVVDKGHFVVYTSDQKRFVVPLAYLNNMVFRQLLKMSEEEYGLPSDGPIVLPCDSLFMDYFICSVQQDRAGDLHNVFLKSVNSCHCTLSCSYEVQMNQQLLVR</sequence>
<dbReference type="PANTHER" id="PTHR31175:SF111">
    <property type="entry name" value="AUXIN-RESPONSIVE PROTEIN SAUR68-LIKE"/>
    <property type="match status" value="1"/>
</dbReference>
<evidence type="ECO:0000256" key="1">
    <source>
        <dbReference type="ARBA" id="ARBA00006974"/>
    </source>
</evidence>
<keyword evidence="2" id="KW-1185">Reference proteome</keyword>
<evidence type="ECO:0000313" key="2">
    <source>
        <dbReference type="Proteomes" id="UP000504604"/>
    </source>
</evidence>
<name>A0A6I9TSP7_SESIN</name>
<dbReference type="Proteomes" id="UP000504604">
    <property type="component" value="Linkage group LG8"/>
</dbReference>
<dbReference type="GeneID" id="105169926"/>
<comment type="similarity">
    <text evidence="1">Belongs to the ARG7 family.</text>
</comment>
<dbReference type="PANTHER" id="PTHR31175">
    <property type="entry name" value="AUXIN-RESPONSIVE FAMILY PROTEIN"/>
    <property type="match status" value="1"/>
</dbReference>
<dbReference type="GO" id="GO:0009733">
    <property type="term" value="P:response to auxin"/>
    <property type="evidence" value="ECO:0007669"/>
    <property type="project" value="InterPro"/>
</dbReference>
<accession>A0A6I9TSP7</accession>
<dbReference type="Gramene" id="SIN_1014604.t">
    <property type="protein sequence ID" value="SIN_1014604.t.cds1"/>
    <property type="gene ID" value="SIN_1014604"/>
</dbReference>